<feature type="compositionally biased region" description="Basic and acidic residues" evidence="1">
    <location>
        <begin position="329"/>
        <end position="347"/>
    </location>
</feature>
<feature type="compositionally biased region" description="Polar residues" evidence="1">
    <location>
        <begin position="315"/>
        <end position="327"/>
    </location>
</feature>
<dbReference type="EMBL" id="CAMXCT030002462">
    <property type="protein sequence ID" value="CAL4785628.1"/>
    <property type="molecule type" value="Genomic_DNA"/>
</dbReference>
<dbReference type="Proteomes" id="UP001152797">
    <property type="component" value="Unassembled WGS sequence"/>
</dbReference>
<feature type="compositionally biased region" description="Basic residues" evidence="1">
    <location>
        <begin position="840"/>
        <end position="849"/>
    </location>
</feature>
<keyword evidence="4" id="KW-1185">Reference proteome</keyword>
<proteinExistence type="predicted"/>
<name>A0A9P1G3M2_9DINO</name>
<feature type="compositionally biased region" description="Basic residues" evidence="1">
    <location>
        <begin position="292"/>
        <end position="313"/>
    </location>
</feature>
<dbReference type="EMBL" id="CAMXCT020002462">
    <property type="protein sequence ID" value="CAL1151691.1"/>
    <property type="molecule type" value="Genomic_DNA"/>
</dbReference>
<feature type="compositionally biased region" description="Low complexity" evidence="1">
    <location>
        <begin position="794"/>
        <end position="814"/>
    </location>
</feature>
<feature type="region of interest" description="Disordered" evidence="1">
    <location>
        <begin position="624"/>
        <end position="645"/>
    </location>
</feature>
<evidence type="ECO:0000313" key="3">
    <source>
        <dbReference type="EMBL" id="CAL4785628.1"/>
    </source>
</evidence>
<feature type="region of interest" description="Disordered" evidence="1">
    <location>
        <begin position="715"/>
        <end position="855"/>
    </location>
</feature>
<dbReference type="EMBL" id="CAMXCT010002462">
    <property type="protein sequence ID" value="CAI3998316.1"/>
    <property type="molecule type" value="Genomic_DNA"/>
</dbReference>
<reference evidence="2" key="1">
    <citation type="submission" date="2022-10" db="EMBL/GenBank/DDBJ databases">
        <authorList>
            <person name="Chen Y."/>
            <person name="Dougan E. K."/>
            <person name="Chan C."/>
            <person name="Rhodes N."/>
            <person name="Thang M."/>
        </authorList>
    </citation>
    <scope>NUCLEOTIDE SEQUENCE</scope>
</reference>
<feature type="compositionally biased region" description="Pro residues" evidence="1">
    <location>
        <begin position="724"/>
        <end position="737"/>
    </location>
</feature>
<comment type="caution">
    <text evidence="2">The sequence shown here is derived from an EMBL/GenBank/DDBJ whole genome shotgun (WGS) entry which is preliminary data.</text>
</comment>
<gene>
    <name evidence="2" type="ORF">C1SCF055_LOCUS24627</name>
</gene>
<sequence length="874" mass="95272">MLCQDFLNNYFLTNAERIRHDKDHVVLHVPKEGPASAEMVENHWKLALEFFASSPDYNIPNLKIHQETLICLAKRYGIFAKQKGYGRIVKDWARQEAPAIRCLLVHTLSLVNRSKSSRSPYIRTLKETLHLLLAQSGASPEAGIEAALEAATAQEEGEEASTPSSTSASPPCGIKAPTHRHRGKAPQKSMDELETQLEMTMDELMAEPVEPTGQDDTSRRQAAKDWCATMHETKPLMILKPDMPDVSASSVKLEEVEVNTDAYKAQLVQQKAKRVEAAEALLSKANQDPKAVKKTHTKNARGRGRGGRGRGRGKTPNQDDQEPSATTADDEHKEGMGDEHVDEKPGEGDEGNSVPENNGEGGEADGKKKYKRKTFTNDELDVMWKDRVQEFKQIGINIPEDYDHLAAKSFTLKPPASRDDLGSLGVLWTLDQIYVNRVINPGADTSVKTNKRDGATLRSYGIDCRSFDILKNPLHDLASAEGFCIALTKTLRVKRNGVIWGGNPCSSWIWISAHSTKRRSSLGVMGDEEVPSVALANCLAARFALLAMVCVVRGLFWCVEQPMSSLLPQCPYMAHVLTNMMPAFFQRTWLGAFQHWCCKPTQLFGSWPSLEELKATLSKQQRRALKESSDGMYTKKKRPDGSTQAAQEAIAQGERRKKLVQSVVGVGAGPTSQVLAKRDRSEVLMTPSTQVTPETVKKHCEGHVTPRALSFSGAEGIPAAEHPSPVPSSTPEGPAPPHAVVSASPEPAAPAPSLAESPPLDGNTAAATPIREVATLGTPLTATSPPPDIPPTEPDTTTPAPASAGNGTPVAKAPPMQPPAPAQTAARETEDSVKEERARWGRFTRRSQSKKAPPEIALKFRQAQAAAWLAHSKF</sequence>
<feature type="compositionally biased region" description="Basic and acidic residues" evidence="1">
    <location>
        <begin position="827"/>
        <end position="839"/>
    </location>
</feature>
<evidence type="ECO:0000256" key="1">
    <source>
        <dbReference type="SAM" id="MobiDB-lite"/>
    </source>
</evidence>
<organism evidence="2">
    <name type="scientific">Cladocopium goreaui</name>
    <dbReference type="NCBI Taxonomy" id="2562237"/>
    <lineage>
        <taxon>Eukaryota</taxon>
        <taxon>Sar</taxon>
        <taxon>Alveolata</taxon>
        <taxon>Dinophyceae</taxon>
        <taxon>Suessiales</taxon>
        <taxon>Symbiodiniaceae</taxon>
        <taxon>Cladocopium</taxon>
    </lineage>
</organism>
<feature type="region of interest" description="Disordered" evidence="1">
    <location>
        <begin position="149"/>
        <end position="189"/>
    </location>
</feature>
<feature type="compositionally biased region" description="Low complexity" evidence="1">
    <location>
        <begin position="738"/>
        <end position="760"/>
    </location>
</feature>
<evidence type="ECO:0000313" key="4">
    <source>
        <dbReference type="Proteomes" id="UP001152797"/>
    </source>
</evidence>
<feature type="compositionally biased region" description="Pro residues" evidence="1">
    <location>
        <begin position="784"/>
        <end position="793"/>
    </location>
</feature>
<feature type="region of interest" description="Disordered" evidence="1">
    <location>
        <begin position="284"/>
        <end position="370"/>
    </location>
</feature>
<evidence type="ECO:0000313" key="2">
    <source>
        <dbReference type="EMBL" id="CAI3998316.1"/>
    </source>
</evidence>
<feature type="compositionally biased region" description="Low complexity" evidence="1">
    <location>
        <begin position="149"/>
        <end position="171"/>
    </location>
</feature>
<reference evidence="3 4" key="2">
    <citation type="submission" date="2024-05" db="EMBL/GenBank/DDBJ databases">
        <authorList>
            <person name="Chen Y."/>
            <person name="Shah S."/>
            <person name="Dougan E. K."/>
            <person name="Thang M."/>
            <person name="Chan C."/>
        </authorList>
    </citation>
    <scope>NUCLEOTIDE SEQUENCE [LARGE SCALE GENOMIC DNA]</scope>
</reference>
<protein>
    <submittedName>
        <fullName evidence="2">Uncharacterized protein</fullName>
    </submittedName>
</protein>
<dbReference type="AlphaFoldDB" id="A0A9P1G3M2"/>
<accession>A0A9P1G3M2</accession>